<keyword evidence="7" id="KW-0278">Fertilization</keyword>
<keyword evidence="4" id="KW-0964">Secreted</keyword>
<dbReference type="Pfam" id="PF00074">
    <property type="entry name" value="RnaseA"/>
    <property type="match status" value="2"/>
</dbReference>
<evidence type="ECO:0000256" key="7">
    <source>
        <dbReference type="ARBA" id="ARBA00023279"/>
    </source>
</evidence>
<evidence type="ECO:0000256" key="5">
    <source>
        <dbReference type="ARBA" id="ARBA00022729"/>
    </source>
</evidence>
<keyword evidence="6" id="KW-0130">Cell adhesion</keyword>
<gene>
    <name evidence="12" type="ORF">Celaphus_00006378</name>
</gene>
<dbReference type="CDD" id="cd00163">
    <property type="entry name" value="RNase_A"/>
    <property type="match status" value="1"/>
</dbReference>
<comment type="similarity">
    <text evidence="2">Belongs to the pancreatic ribonuclease family.</text>
</comment>
<dbReference type="PANTHER" id="PTHR11437">
    <property type="entry name" value="RIBONUCLEASE"/>
    <property type="match status" value="1"/>
</dbReference>
<keyword evidence="10" id="KW-1133">Transmembrane helix</keyword>
<evidence type="ECO:0000256" key="1">
    <source>
        <dbReference type="ARBA" id="ARBA00004613"/>
    </source>
</evidence>
<dbReference type="GO" id="GO:0005576">
    <property type="term" value="C:extracellular region"/>
    <property type="evidence" value="ECO:0007669"/>
    <property type="project" value="UniProtKB-SubCell"/>
</dbReference>
<comment type="caution">
    <text evidence="12">The sequence shown here is derived from an EMBL/GenBank/DDBJ whole genome shotgun (WGS) entry which is preliminary data.</text>
</comment>
<evidence type="ECO:0000256" key="4">
    <source>
        <dbReference type="ARBA" id="ARBA00022525"/>
    </source>
</evidence>
<dbReference type="GO" id="GO:0050830">
    <property type="term" value="P:defense response to Gram-positive bacterium"/>
    <property type="evidence" value="ECO:0007669"/>
    <property type="project" value="TreeGrafter"/>
</dbReference>
<protein>
    <recommendedName>
        <fullName evidence="3">Inactive ribonuclease-like protein 10</fullName>
    </recommendedName>
    <alternativeName>
        <fullName evidence="9">Protein Train A</fullName>
    </alternativeName>
</protein>
<evidence type="ECO:0000256" key="8">
    <source>
        <dbReference type="ARBA" id="ARBA00045197"/>
    </source>
</evidence>
<dbReference type="Proteomes" id="UP000242450">
    <property type="component" value="Chromosome 12"/>
</dbReference>
<dbReference type="SUPFAM" id="SSF54076">
    <property type="entry name" value="RNase A-like"/>
    <property type="match status" value="2"/>
</dbReference>
<dbReference type="InterPro" id="IPR001427">
    <property type="entry name" value="RNaseA"/>
</dbReference>
<feature type="domain" description="Ribonuclease A-domain" evidence="11">
    <location>
        <begin position="44"/>
        <end position="160"/>
    </location>
</feature>
<dbReference type="InterPro" id="IPR023412">
    <property type="entry name" value="RNaseA_domain"/>
</dbReference>
<dbReference type="GO" id="GO:0007338">
    <property type="term" value="P:single fertilization"/>
    <property type="evidence" value="ECO:0007669"/>
    <property type="project" value="UniProtKB-KW"/>
</dbReference>
<feature type="non-terminal residue" evidence="12">
    <location>
        <position position="358"/>
    </location>
</feature>
<evidence type="ECO:0000256" key="3">
    <source>
        <dbReference type="ARBA" id="ARBA00021355"/>
    </source>
</evidence>
<keyword evidence="10" id="KW-0472">Membrane</keyword>
<proteinExistence type="inferred from homology"/>
<comment type="subcellular location">
    <subcellularLocation>
        <location evidence="1">Secreted</location>
    </subcellularLocation>
</comment>
<dbReference type="OrthoDB" id="9619113at2759"/>
<evidence type="ECO:0000313" key="13">
    <source>
        <dbReference type="Proteomes" id="UP000242450"/>
    </source>
</evidence>
<evidence type="ECO:0000259" key="11">
    <source>
        <dbReference type="SMART" id="SM00092"/>
    </source>
</evidence>
<dbReference type="InterPro" id="IPR036816">
    <property type="entry name" value="RNaseA-like_dom_sf"/>
</dbReference>
<organism evidence="12 13">
    <name type="scientific">Cervus elaphus hippelaphus</name>
    <name type="common">European red deer</name>
    <dbReference type="NCBI Taxonomy" id="46360"/>
    <lineage>
        <taxon>Eukaryota</taxon>
        <taxon>Metazoa</taxon>
        <taxon>Chordata</taxon>
        <taxon>Craniata</taxon>
        <taxon>Vertebrata</taxon>
        <taxon>Euteleostomi</taxon>
        <taxon>Mammalia</taxon>
        <taxon>Eutheria</taxon>
        <taxon>Laurasiatheria</taxon>
        <taxon>Artiodactyla</taxon>
        <taxon>Ruminantia</taxon>
        <taxon>Pecora</taxon>
        <taxon>Cervidae</taxon>
        <taxon>Cervinae</taxon>
        <taxon>Cervus</taxon>
    </lineage>
</organism>
<dbReference type="GO" id="GO:0003676">
    <property type="term" value="F:nucleic acid binding"/>
    <property type="evidence" value="ECO:0007669"/>
    <property type="project" value="InterPro"/>
</dbReference>
<dbReference type="GO" id="GO:0007155">
    <property type="term" value="P:cell adhesion"/>
    <property type="evidence" value="ECO:0007669"/>
    <property type="project" value="UniProtKB-KW"/>
</dbReference>
<comment type="function">
    <text evidence="8">Secreted proximal epididymal protein required for post-testicular sperm maturation and male fertility. May be involved in sperm adhesion to the egg zona pellucida. Does not have ribonuclease activity.</text>
</comment>
<accession>A0A212CUC9</accession>
<evidence type="ECO:0000256" key="6">
    <source>
        <dbReference type="ARBA" id="ARBA00022889"/>
    </source>
</evidence>
<dbReference type="AlphaFoldDB" id="A0A212CUC9"/>
<keyword evidence="10" id="KW-0812">Transmembrane</keyword>
<sequence>MLSMRATAKTKGIKPKHVKDLIPLMILMVIIFLLLLFWENELDEDAVAASLEQLHVDYPQSDILIRYCNHMIIQRVIKEPNNTCKKEHFFIHERPRNINSVCNSPRRVPCQNHDPGLCFLSEIEFKMTVCKLIEGTRYPACNYRVFTTEGFIVVTCDDMGPRVCPRSEMEIFFLLLLGLGVIFAGVSESVMEIIKEEFLEKEVQYDMAKSDQEKQTIEVLINLTVLYRNTSLSMSKDVSSSLLTFRRLHYSLPPKRNPDNNKHYCNDMTVWRKVSEANGSFKLSNNFIHGSVEVVDGVPKAPSCKCGQTSCISCSETPELRTTTCQFIVGKQSPSCQHHGVTSLKKILVVLTSHSLMS</sequence>
<evidence type="ECO:0000256" key="9">
    <source>
        <dbReference type="ARBA" id="ARBA00083639"/>
    </source>
</evidence>
<dbReference type="PANTHER" id="PTHR11437:SF20">
    <property type="entry name" value="INACTIVE RIBONUCLEASE-LIKE PROTEIN 12-RELATED"/>
    <property type="match status" value="1"/>
</dbReference>
<name>A0A212CUC9_CEREH</name>
<dbReference type="SMART" id="SM00092">
    <property type="entry name" value="RNAse_Pc"/>
    <property type="match status" value="1"/>
</dbReference>
<reference evidence="12 13" key="1">
    <citation type="journal article" date="2018" name="Mol. Genet. Genomics">
        <title>The red deer Cervus elaphus genome CerEla1.0: sequencing, annotating, genes, and chromosomes.</title>
        <authorList>
            <person name="Bana N.A."/>
            <person name="Nyiri A."/>
            <person name="Nagy J."/>
            <person name="Frank K."/>
            <person name="Nagy T."/>
            <person name="Steger V."/>
            <person name="Schiller M."/>
            <person name="Lakatos P."/>
            <person name="Sugar L."/>
            <person name="Horn P."/>
            <person name="Barta E."/>
            <person name="Orosz L."/>
        </authorList>
    </citation>
    <scope>NUCLEOTIDE SEQUENCE [LARGE SCALE GENOMIC DNA]</scope>
    <source>
        <strain evidence="12">Hungarian</strain>
    </source>
</reference>
<evidence type="ECO:0000256" key="10">
    <source>
        <dbReference type="SAM" id="Phobius"/>
    </source>
</evidence>
<evidence type="ECO:0000256" key="2">
    <source>
        <dbReference type="ARBA" id="ARBA00005600"/>
    </source>
</evidence>
<dbReference type="EMBL" id="MKHE01000012">
    <property type="protein sequence ID" value="OWK09609.1"/>
    <property type="molecule type" value="Genomic_DNA"/>
</dbReference>
<evidence type="ECO:0000313" key="12">
    <source>
        <dbReference type="EMBL" id="OWK09609.1"/>
    </source>
</evidence>
<dbReference type="Gene3D" id="3.10.130.10">
    <property type="entry name" value="Ribonuclease A-like domain"/>
    <property type="match status" value="2"/>
</dbReference>
<feature type="transmembrane region" description="Helical" evidence="10">
    <location>
        <begin position="21"/>
        <end position="38"/>
    </location>
</feature>
<keyword evidence="13" id="KW-1185">Reference proteome</keyword>
<keyword evidence="5" id="KW-0732">Signal</keyword>
<dbReference type="FunFam" id="3.10.130.10:FF:000002">
    <property type="entry name" value="Inactive ribonuclease-like protein 10"/>
    <property type="match status" value="1"/>
</dbReference>